<dbReference type="EC" id="3.5.4.26" evidence="14"/>
<evidence type="ECO:0000256" key="8">
    <source>
        <dbReference type="ARBA" id="ARBA00022833"/>
    </source>
</evidence>
<dbReference type="OrthoDB" id="9800865at2"/>
<dbReference type="InterPro" id="IPR002125">
    <property type="entry name" value="CMP_dCMP_dom"/>
</dbReference>
<evidence type="ECO:0000256" key="1">
    <source>
        <dbReference type="ARBA" id="ARBA00002151"/>
    </source>
</evidence>
<keyword evidence="8 14" id="KW-0862">Zinc</keyword>
<evidence type="ECO:0000256" key="10">
    <source>
        <dbReference type="ARBA" id="ARBA00023002"/>
    </source>
</evidence>
<evidence type="ECO:0000256" key="2">
    <source>
        <dbReference type="ARBA" id="ARBA00004882"/>
    </source>
</evidence>
<evidence type="ECO:0000259" key="18">
    <source>
        <dbReference type="PROSITE" id="PS51747"/>
    </source>
</evidence>
<dbReference type="RefSeq" id="WP_011598873.1">
    <property type="nucleotide sequence ID" value="NC_008268.1"/>
</dbReference>
<dbReference type="GO" id="GO:0008270">
    <property type="term" value="F:zinc ion binding"/>
    <property type="evidence" value="ECO:0007669"/>
    <property type="project" value="InterPro"/>
</dbReference>
<dbReference type="GO" id="GO:0008703">
    <property type="term" value="F:5-amino-6-(5-phosphoribosylamino)uracil reductase activity"/>
    <property type="evidence" value="ECO:0007669"/>
    <property type="project" value="UniProtKB-EC"/>
</dbReference>
<comment type="similarity">
    <text evidence="5 14">In the C-terminal section; belongs to the HTP reductase family.</text>
</comment>
<comment type="cofactor">
    <cofactor evidence="14 17">
        <name>Zn(2+)</name>
        <dbReference type="ChEBI" id="CHEBI:29105"/>
    </cofactor>
    <text evidence="14 17">Binds 1 zinc ion.</text>
</comment>
<dbReference type="PANTHER" id="PTHR38011:SF7">
    <property type="entry name" value="2,5-DIAMINO-6-RIBOSYLAMINO-4(3H)-PYRIMIDINONE 5'-PHOSPHATE REDUCTASE"/>
    <property type="match status" value="1"/>
</dbReference>
<dbReference type="Gene3D" id="3.40.140.10">
    <property type="entry name" value="Cytidine Deaminase, domain 2"/>
    <property type="match status" value="1"/>
</dbReference>
<sequence length="350" mass="36021">MRHENSAADLDAAMQIAIGAAESARGFTSPNPAVGAVVLDAAGRIAGVGMTQPPGGPHAEVVALREAGDAARGGTAVVTLEPCNHHGRTGPCSQALLDAGVVAVHYAVGDPNPEAAGGAETLISAGVEVTSGLRAQDVERGPLRAWLHRQRTGRPHVTWKYAATLDGRSAAADGTSQWITGPEARERVHADRAKLDAIVVGTGTVLADDPRLTARMPDGSLAAHQPVRVVVGLGDIPADARVLDDSAPTLLLRTHDVDEVLAALAEYTDVLLEGGPRLAGAFLAAGRVDRIQAYLAPLILGAGTSAVAEAGVHTIDGALRFRHESVETIGSELLLSLVPAVSENPDSHRT</sequence>
<protein>
    <recommendedName>
        <fullName evidence="14">Riboflavin biosynthesis protein RibD</fullName>
    </recommendedName>
    <domain>
        <recommendedName>
            <fullName evidence="14">Diaminohydroxyphosphoribosylaminopyrimidine deaminase</fullName>
            <shortName evidence="14">DRAP deaminase</shortName>
            <ecNumber evidence="14">3.5.4.26</ecNumber>
        </recommendedName>
        <alternativeName>
            <fullName evidence="14">Riboflavin-specific deaminase</fullName>
        </alternativeName>
    </domain>
    <domain>
        <recommendedName>
            <fullName evidence="14">5-amino-6-(5-phosphoribosylamino)uracil reductase</fullName>
            <ecNumber evidence="14">1.1.1.193</ecNumber>
        </recommendedName>
        <alternativeName>
            <fullName evidence="14">HTP reductase</fullName>
        </alternativeName>
    </domain>
</protein>
<dbReference type="Pfam" id="PF01872">
    <property type="entry name" value="RibD_C"/>
    <property type="match status" value="1"/>
</dbReference>
<dbReference type="UniPathway" id="UPA00275">
    <property type="reaction ID" value="UER00401"/>
</dbReference>
<dbReference type="Gene3D" id="3.40.430.10">
    <property type="entry name" value="Dihydrofolate Reductase, subunit A"/>
    <property type="match status" value="1"/>
</dbReference>
<comment type="catalytic activity">
    <reaction evidence="12 14">
        <text>5-amino-6-(5-phospho-D-ribitylamino)uracil + NADP(+) = 5-amino-6-(5-phospho-D-ribosylamino)uracil + NADPH + H(+)</text>
        <dbReference type="Rhea" id="RHEA:17845"/>
        <dbReference type="ChEBI" id="CHEBI:15378"/>
        <dbReference type="ChEBI" id="CHEBI:57783"/>
        <dbReference type="ChEBI" id="CHEBI:58349"/>
        <dbReference type="ChEBI" id="CHEBI:58421"/>
        <dbReference type="ChEBI" id="CHEBI:58453"/>
        <dbReference type="EC" id="1.1.1.193"/>
    </reaction>
</comment>
<keyword evidence="11" id="KW-0511">Multifunctional enzyme</keyword>
<feature type="binding site" evidence="16">
    <location>
        <position position="273"/>
    </location>
    <ligand>
        <name>substrate</name>
    </ligand>
</feature>
<evidence type="ECO:0000256" key="7">
    <source>
        <dbReference type="ARBA" id="ARBA00022723"/>
    </source>
</evidence>
<keyword evidence="7 14" id="KW-0479">Metal-binding</keyword>
<evidence type="ECO:0000256" key="13">
    <source>
        <dbReference type="ARBA" id="ARBA00049886"/>
    </source>
</evidence>
<dbReference type="AlphaFoldDB" id="Q0S0K4"/>
<dbReference type="InterPro" id="IPR024072">
    <property type="entry name" value="DHFR-like_dom_sf"/>
</dbReference>
<dbReference type="InterPro" id="IPR004794">
    <property type="entry name" value="Eubact_RibD"/>
</dbReference>
<dbReference type="SUPFAM" id="SSF53927">
    <property type="entry name" value="Cytidine deaminase-like"/>
    <property type="match status" value="1"/>
</dbReference>
<evidence type="ECO:0000256" key="17">
    <source>
        <dbReference type="PIRSR" id="PIRSR006769-3"/>
    </source>
</evidence>
<dbReference type="PROSITE" id="PS00903">
    <property type="entry name" value="CYT_DCMP_DEAMINASES_1"/>
    <property type="match status" value="1"/>
</dbReference>
<keyword evidence="9 14" id="KW-0521">NADP</keyword>
<dbReference type="PATRIC" id="fig|101510.16.peg.7222"/>
<name>Q0S0K4_RHOJR</name>
<dbReference type="CDD" id="cd01284">
    <property type="entry name" value="Riboflavin_deaminase-reductase"/>
    <property type="match status" value="1"/>
</dbReference>
<feature type="binding site" evidence="16">
    <location>
        <position position="176"/>
    </location>
    <ligand>
        <name>substrate</name>
    </ligand>
</feature>
<feature type="binding site" evidence="16">
    <location>
        <begin position="275"/>
        <end position="281"/>
    </location>
    <ligand>
        <name>NADP(+)</name>
        <dbReference type="ChEBI" id="CHEBI:58349"/>
    </ligand>
</feature>
<keyword evidence="10 14" id="KW-0560">Oxidoreductase</keyword>
<organism evidence="19 20">
    <name type="scientific">Rhodococcus jostii (strain RHA1)</name>
    <dbReference type="NCBI Taxonomy" id="101510"/>
    <lineage>
        <taxon>Bacteria</taxon>
        <taxon>Bacillati</taxon>
        <taxon>Actinomycetota</taxon>
        <taxon>Actinomycetes</taxon>
        <taxon>Mycobacteriales</taxon>
        <taxon>Nocardiaceae</taxon>
        <taxon>Rhodococcus</taxon>
    </lineage>
</organism>
<feature type="binding site" evidence="17">
    <location>
        <position position="58"/>
    </location>
    <ligand>
        <name>Zn(2+)</name>
        <dbReference type="ChEBI" id="CHEBI:29105"/>
        <note>catalytic</note>
    </ligand>
</feature>
<dbReference type="HOGENOM" id="CLU_036590_1_0_11"/>
<evidence type="ECO:0000256" key="5">
    <source>
        <dbReference type="ARBA" id="ARBA00007417"/>
    </source>
</evidence>
<dbReference type="eggNOG" id="COG1985">
    <property type="taxonomic scope" value="Bacteria"/>
</dbReference>
<dbReference type="NCBIfam" id="TIGR00326">
    <property type="entry name" value="eubact_ribD"/>
    <property type="match status" value="1"/>
</dbReference>
<dbReference type="PROSITE" id="PS51747">
    <property type="entry name" value="CYT_DCMP_DEAMINASES_2"/>
    <property type="match status" value="1"/>
</dbReference>
<dbReference type="Pfam" id="PF00383">
    <property type="entry name" value="dCMP_cyt_deam_1"/>
    <property type="match status" value="1"/>
</dbReference>
<dbReference type="GO" id="GO:0008835">
    <property type="term" value="F:diaminohydroxyphosphoribosylaminopyrimidine deaminase activity"/>
    <property type="evidence" value="ECO:0007669"/>
    <property type="project" value="UniProtKB-EC"/>
</dbReference>
<feature type="domain" description="CMP/dCMP-type deaminase" evidence="18">
    <location>
        <begin position="8"/>
        <end position="119"/>
    </location>
</feature>
<evidence type="ECO:0000313" key="19">
    <source>
        <dbReference type="EMBL" id="ABG98932.1"/>
    </source>
</evidence>
<dbReference type="GO" id="GO:0009231">
    <property type="term" value="P:riboflavin biosynthetic process"/>
    <property type="evidence" value="ECO:0007669"/>
    <property type="project" value="UniProtKB-UniPathway"/>
</dbReference>
<comment type="function">
    <text evidence="1 14">Converts 2,5-diamino-6-(ribosylamino)-4(3h)-pyrimidinone 5'-phosphate into 5-amino-6-(ribosylamino)-2,4(1h,3h)-pyrimidinedione 5'-phosphate.</text>
</comment>
<dbReference type="EMBL" id="CP000431">
    <property type="protein sequence ID" value="ABG98932.1"/>
    <property type="molecule type" value="Genomic_DNA"/>
</dbReference>
<dbReference type="InterPro" id="IPR016192">
    <property type="entry name" value="APOBEC/CMP_deaminase_Zn-bd"/>
</dbReference>
<feature type="binding site" evidence="16">
    <location>
        <position position="162"/>
    </location>
    <ligand>
        <name>NADP(+)</name>
        <dbReference type="ChEBI" id="CHEBI:58349"/>
    </ligand>
</feature>
<keyword evidence="6 14" id="KW-0686">Riboflavin biosynthesis</keyword>
<feature type="binding site" evidence="16">
    <location>
        <position position="212"/>
    </location>
    <ligand>
        <name>substrate</name>
    </ligand>
</feature>
<dbReference type="InterPro" id="IPR050765">
    <property type="entry name" value="Riboflavin_Biosynth_HTPR"/>
</dbReference>
<evidence type="ECO:0000256" key="14">
    <source>
        <dbReference type="PIRNR" id="PIRNR006769"/>
    </source>
</evidence>
<dbReference type="eggNOG" id="COG0117">
    <property type="taxonomic scope" value="Bacteria"/>
</dbReference>
<feature type="binding site" evidence="17">
    <location>
        <position position="83"/>
    </location>
    <ligand>
        <name>Zn(2+)</name>
        <dbReference type="ChEBI" id="CHEBI:29105"/>
        <note>catalytic</note>
    </ligand>
</feature>
<proteinExistence type="inferred from homology"/>
<dbReference type="KEGG" id="rha:RHA1_ro07168"/>
<evidence type="ECO:0000256" key="3">
    <source>
        <dbReference type="ARBA" id="ARBA00004910"/>
    </source>
</evidence>
<gene>
    <name evidence="19" type="primary">ribD</name>
    <name evidence="19" type="ordered locus">RHA1_ro07168</name>
</gene>
<feature type="active site" description="Proton donor" evidence="15">
    <location>
        <position position="60"/>
    </location>
</feature>
<feature type="binding site" evidence="16">
    <location>
        <position position="178"/>
    </location>
    <ligand>
        <name>NADP(+)</name>
        <dbReference type="ChEBI" id="CHEBI:58349"/>
    </ligand>
</feature>
<dbReference type="PANTHER" id="PTHR38011">
    <property type="entry name" value="DIHYDROFOLATE REDUCTASE FAMILY PROTEIN (AFU_ORTHOLOGUE AFUA_8G06820)"/>
    <property type="match status" value="1"/>
</dbReference>
<evidence type="ECO:0000256" key="6">
    <source>
        <dbReference type="ARBA" id="ARBA00022619"/>
    </source>
</evidence>
<comment type="pathway">
    <text evidence="2 14">Cofactor biosynthesis; riboflavin biosynthesis; 5-amino-6-(D-ribitylamino)uracil from GTP: step 2/4.</text>
</comment>
<evidence type="ECO:0000256" key="12">
    <source>
        <dbReference type="ARBA" id="ARBA00049861"/>
    </source>
</evidence>
<feature type="binding site" evidence="17">
    <location>
        <position position="92"/>
    </location>
    <ligand>
        <name>Zn(2+)</name>
        <dbReference type="ChEBI" id="CHEBI:29105"/>
        <note>catalytic</note>
    </ligand>
</feature>
<evidence type="ECO:0000256" key="9">
    <source>
        <dbReference type="ARBA" id="ARBA00022857"/>
    </source>
</evidence>
<evidence type="ECO:0000256" key="11">
    <source>
        <dbReference type="ARBA" id="ARBA00023268"/>
    </source>
</evidence>
<feature type="binding site" evidence="16">
    <location>
        <position position="215"/>
    </location>
    <ligand>
        <name>substrate</name>
    </ligand>
</feature>
<feature type="binding site" evidence="16">
    <location>
        <position position="208"/>
    </location>
    <ligand>
        <name>NADP(+)</name>
        <dbReference type="ChEBI" id="CHEBI:58349"/>
    </ligand>
</feature>
<accession>Q0S0K4</accession>
<dbReference type="Proteomes" id="UP000008710">
    <property type="component" value="Chromosome"/>
</dbReference>
<evidence type="ECO:0000256" key="4">
    <source>
        <dbReference type="ARBA" id="ARBA00005259"/>
    </source>
</evidence>
<comment type="pathway">
    <text evidence="3 14">Cofactor biosynthesis; riboflavin biosynthesis; 5-amino-6-(D-ribitylamino)uracil from GTP: step 3/4.</text>
</comment>
<dbReference type="SUPFAM" id="SSF53597">
    <property type="entry name" value="Dihydrofolate reductase-like"/>
    <property type="match status" value="1"/>
</dbReference>
<dbReference type="EC" id="1.1.1.193" evidence="14"/>
<evidence type="ECO:0000256" key="16">
    <source>
        <dbReference type="PIRSR" id="PIRSR006769-2"/>
    </source>
</evidence>
<dbReference type="InterPro" id="IPR016193">
    <property type="entry name" value="Cytidine_deaminase-like"/>
</dbReference>
<reference evidence="20" key="1">
    <citation type="journal article" date="2006" name="Proc. Natl. Acad. Sci. U.S.A.">
        <title>The complete genome of Rhodococcus sp. RHA1 provides insights into a catabolic powerhouse.</title>
        <authorList>
            <person name="McLeod M.P."/>
            <person name="Warren R.L."/>
            <person name="Hsiao W.W.L."/>
            <person name="Araki N."/>
            <person name="Myhre M."/>
            <person name="Fernandes C."/>
            <person name="Miyazawa D."/>
            <person name="Wong W."/>
            <person name="Lillquist A.L."/>
            <person name="Wang D."/>
            <person name="Dosanjh M."/>
            <person name="Hara H."/>
            <person name="Petrescu A."/>
            <person name="Morin R.D."/>
            <person name="Yang G."/>
            <person name="Stott J.M."/>
            <person name="Schein J.E."/>
            <person name="Shin H."/>
            <person name="Smailus D."/>
            <person name="Siddiqui A.S."/>
            <person name="Marra M.A."/>
            <person name="Jones S.J.M."/>
            <person name="Holt R."/>
            <person name="Brinkman F.S.L."/>
            <person name="Miyauchi K."/>
            <person name="Fukuda M."/>
            <person name="Davies J.E."/>
            <person name="Mohn W.W."/>
            <person name="Eltis L.D."/>
        </authorList>
    </citation>
    <scope>NUCLEOTIDE SEQUENCE [LARGE SCALE GENOMIC DNA]</scope>
    <source>
        <strain evidence="20">RHA1</strain>
    </source>
</reference>
<keyword evidence="14 19" id="KW-0378">Hydrolase</keyword>
<comment type="similarity">
    <text evidence="4 14">In the N-terminal section; belongs to the cytidine and deoxycytidylate deaminase family.</text>
</comment>
<dbReference type="InterPro" id="IPR002734">
    <property type="entry name" value="RibDG_C"/>
</dbReference>
<evidence type="ECO:0000313" key="20">
    <source>
        <dbReference type="Proteomes" id="UP000008710"/>
    </source>
</evidence>
<evidence type="ECO:0000256" key="15">
    <source>
        <dbReference type="PIRSR" id="PIRSR006769-1"/>
    </source>
</evidence>
<dbReference type="PIRSF" id="PIRSF006769">
    <property type="entry name" value="RibD"/>
    <property type="match status" value="1"/>
</dbReference>
<comment type="catalytic activity">
    <reaction evidence="13 14">
        <text>2,5-diamino-6-hydroxy-4-(5-phosphoribosylamino)-pyrimidine + H2O + H(+) = 5-amino-6-(5-phospho-D-ribosylamino)uracil + NH4(+)</text>
        <dbReference type="Rhea" id="RHEA:21868"/>
        <dbReference type="ChEBI" id="CHEBI:15377"/>
        <dbReference type="ChEBI" id="CHEBI:15378"/>
        <dbReference type="ChEBI" id="CHEBI:28938"/>
        <dbReference type="ChEBI" id="CHEBI:58453"/>
        <dbReference type="ChEBI" id="CHEBI:58614"/>
        <dbReference type="EC" id="3.5.4.26"/>
    </reaction>
</comment>
<feature type="binding site" evidence="16">
    <location>
        <position position="204"/>
    </location>
    <ligand>
        <name>NADP(+)</name>
        <dbReference type="ChEBI" id="CHEBI:58349"/>
    </ligand>
</feature>
<feature type="binding site" evidence="16">
    <location>
        <position position="192"/>
    </location>
    <ligand>
        <name>substrate</name>
    </ligand>
</feature>